<dbReference type="Pfam" id="PF07722">
    <property type="entry name" value="Peptidase_C26"/>
    <property type="match status" value="1"/>
</dbReference>
<dbReference type="CDD" id="cd01745">
    <property type="entry name" value="GATase1_2"/>
    <property type="match status" value="1"/>
</dbReference>
<dbReference type="PANTHER" id="PTHR43235:SF1">
    <property type="entry name" value="GLUTAMINE AMIDOTRANSFERASE PB2B2.05-RELATED"/>
    <property type="match status" value="1"/>
</dbReference>
<dbReference type="InterPro" id="IPR044668">
    <property type="entry name" value="PuuD-like"/>
</dbReference>
<evidence type="ECO:0000313" key="6">
    <source>
        <dbReference type="EMBL" id="AFP89754.1"/>
    </source>
</evidence>
<dbReference type="GO" id="GO:0005829">
    <property type="term" value="C:cytosol"/>
    <property type="evidence" value="ECO:0007669"/>
    <property type="project" value="TreeGrafter"/>
</dbReference>
<evidence type="ECO:0000256" key="3">
    <source>
        <dbReference type="ARBA" id="ARBA00055068"/>
    </source>
</evidence>
<dbReference type="PANTHER" id="PTHR43235">
    <property type="entry name" value="GLUTAMINE AMIDOTRANSFERASE PB2B2.05-RELATED"/>
    <property type="match status" value="1"/>
</dbReference>
<evidence type="ECO:0000256" key="1">
    <source>
        <dbReference type="ARBA" id="ARBA00011083"/>
    </source>
</evidence>
<comment type="pathway">
    <text evidence="4">Amine and polyamine degradation; putrescine degradation; 4-aminobutanoate from putrescine: step 4/4.</text>
</comment>
<dbReference type="SUPFAM" id="SSF52317">
    <property type="entry name" value="Class I glutamine amidotransferase-like"/>
    <property type="match status" value="1"/>
</dbReference>
<comment type="function">
    <text evidence="3">Involved in the breakdown of putrescine via hydrolysis of the gamma-glutamyl linkage of gamma-glutamyl-gamma-aminobutyrate.</text>
</comment>
<dbReference type="GO" id="GO:0033969">
    <property type="term" value="F:gamma-glutamyl-gamma-aminobutyrate hydrolase activity"/>
    <property type="evidence" value="ECO:0007669"/>
    <property type="project" value="UniProtKB-EC"/>
</dbReference>
<evidence type="ECO:0000256" key="4">
    <source>
        <dbReference type="ARBA" id="ARBA00060634"/>
    </source>
</evidence>
<sequence>MPLVGVTANRLVKDEVHREWVRRRYIDTLETLANVEIVVLPTQSTNDRVGIRKIADRLDGLVLTGDESNVNPDYVSQSNARRLFLTESGYRRGESDHYRDVMASGFLSAALERGLPILGICRGLQEMNVFFGGALFEDISSRKDMLRHREDVSLPRDRQYDPVHDVIIQPGGKFASIFGCGTLIKVNSLHNQGISSLGNGLTCEAVAPDGLIEAISVANADALQLAVQWHPEWHAAEDPHSKRLFGAFGKACADYGSKRPRQ</sequence>
<accession>J7H778</accession>
<comment type="similarity">
    <text evidence="1">Belongs to the peptidase C26 family.</text>
</comment>
<dbReference type="InterPro" id="IPR029062">
    <property type="entry name" value="Class_I_gatase-like"/>
</dbReference>
<proteinExistence type="inferred from homology"/>
<dbReference type="GO" id="GO:0006598">
    <property type="term" value="P:polyamine catabolic process"/>
    <property type="evidence" value="ECO:0007669"/>
    <property type="project" value="TreeGrafter"/>
</dbReference>
<dbReference type="Gene3D" id="3.40.50.880">
    <property type="match status" value="1"/>
</dbReference>
<organism evidence="6">
    <name type="scientific">Rhizobium meliloti</name>
    <name type="common">Ensifer meliloti</name>
    <name type="synonym">Sinorhizobium meliloti</name>
    <dbReference type="NCBI Taxonomy" id="382"/>
    <lineage>
        <taxon>Bacteria</taxon>
        <taxon>Pseudomonadati</taxon>
        <taxon>Pseudomonadota</taxon>
        <taxon>Alphaproteobacteria</taxon>
        <taxon>Hyphomicrobiales</taxon>
        <taxon>Rhizobiaceae</taxon>
        <taxon>Sinorhizobium/Ensifer group</taxon>
        <taxon>Sinorhizobium</taxon>
    </lineage>
</organism>
<comment type="catalytic activity">
    <reaction evidence="2">
        <text>4-(gamma-L-glutamylamino)butanoate + H2O = 4-aminobutanoate + L-glutamate</text>
        <dbReference type="Rhea" id="RHEA:19737"/>
        <dbReference type="ChEBI" id="CHEBI:15377"/>
        <dbReference type="ChEBI" id="CHEBI:29985"/>
        <dbReference type="ChEBI" id="CHEBI:58800"/>
        <dbReference type="ChEBI" id="CHEBI:59888"/>
        <dbReference type="EC" id="3.5.1.94"/>
    </reaction>
</comment>
<dbReference type="EC" id="3.5.1.94" evidence="5"/>
<evidence type="ECO:0000256" key="5">
    <source>
        <dbReference type="ARBA" id="ARBA00066788"/>
    </source>
</evidence>
<protein>
    <recommendedName>
        <fullName evidence="5">gamma-glutamyl-gamma-aminobutyrate hydrolase</fullName>
        <ecNumber evidence="5">3.5.1.94</ecNumber>
    </recommendedName>
</protein>
<dbReference type="EMBL" id="JX049335">
    <property type="protein sequence ID" value="AFP89754.1"/>
    <property type="molecule type" value="Genomic_DNA"/>
</dbReference>
<dbReference type="PROSITE" id="PS51273">
    <property type="entry name" value="GATASE_TYPE_1"/>
    <property type="match status" value="1"/>
</dbReference>
<evidence type="ECO:0000256" key="2">
    <source>
        <dbReference type="ARBA" id="ARBA00052718"/>
    </source>
</evidence>
<reference evidence="6" key="1">
    <citation type="submission" date="2012-05" db="EMBL/GenBank/DDBJ databases">
        <title>Identification of genes involved in symbiotic efficiency of Sinorhizobium meliloti AK21 by suppresive subtraction hybridization.</title>
        <authorList>
            <person name="Lopez-Contreras J.A."/>
            <person name="Molina-Sanchez M.D."/>
            <person name="Toro N."/>
            <person name="Fernandez-Lopez M."/>
        </authorList>
    </citation>
    <scope>NUCLEOTIDE SEQUENCE</scope>
    <source>
        <strain evidence="6">AK21</strain>
    </source>
</reference>
<dbReference type="AlphaFoldDB" id="J7H778"/>
<dbReference type="FunFam" id="3.40.50.880:FF:000030">
    <property type="entry name" value="Gamma-glutamyl-gamma-aminobutyrate hydrolase PuuD"/>
    <property type="match status" value="1"/>
</dbReference>
<name>J7H778_RHIML</name>
<dbReference type="InterPro" id="IPR011697">
    <property type="entry name" value="Peptidase_C26"/>
</dbReference>